<protein>
    <submittedName>
        <fullName evidence="2">Uncharacterized protein</fullName>
    </submittedName>
</protein>
<evidence type="ECO:0000313" key="3">
    <source>
        <dbReference type="Proteomes" id="UP000076962"/>
    </source>
</evidence>
<reference evidence="2 3" key="1">
    <citation type="submission" date="2016-05" db="EMBL/GenBank/DDBJ databases">
        <title>Single-cell genome of chain-forming Candidatus Thiomargarita nelsonii and comparison to other large sulfur-oxidizing bacteria.</title>
        <authorList>
            <person name="Winkel M."/>
            <person name="Salman V."/>
            <person name="Woyke T."/>
            <person name="Schulz-Vogt H."/>
            <person name="Richter M."/>
            <person name="Flood B."/>
            <person name="Bailey J."/>
            <person name="Amann R."/>
            <person name="Mussmann M."/>
        </authorList>
    </citation>
    <scope>NUCLEOTIDE SEQUENCE [LARGE SCALE GENOMIC DNA]</scope>
    <source>
        <strain evidence="2 3">THI036</strain>
    </source>
</reference>
<gene>
    <name evidence="2" type="ORF">THIOM_005259</name>
</gene>
<feature type="coiled-coil region" evidence="1">
    <location>
        <begin position="35"/>
        <end position="86"/>
    </location>
</feature>
<evidence type="ECO:0000313" key="2">
    <source>
        <dbReference type="EMBL" id="OAD19121.1"/>
    </source>
</evidence>
<proteinExistence type="predicted"/>
<accession>A0A176RTR0</accession>
<feature type="non-terminal residue" evidence="2">
    <location>
        <position position="116"/>
    </location>
</feature>
<evidence type="ECO:0000256" key="1">
    <source>
        <dbReference type="SAM" id="Coils"/>
    </source>
</evidence>
<keyword evidence="1" id="KW-0175">Coiled coil</keyword>
<organism evidence="2 3">
    <name type="scientific">Candidatus Thiomargarita nelsonii</name>
    <dbReference type="NCBI Taxonomy" id="1003181"/>
    <lineage>
        <taxon>Bacteria</taxon>
        <taxon>Pseudomonadati</taxon>
        <taxon>Pseudomonadota</taxon>
        <taxon>Gammaproteobacteria</taxon>
        <taxon>Thiotrichales</taxon>
        <taxon>Thiotrichaceae</taxon>
        <taxon>Thiomargarita</taxon>
    </lineage>
</organism>
<keyword evidence="3" id="KW-1185">Reference proteome</keyword>
<dbReference type="AlphaFoldDB" id="A0A176RTR0"/>
<comment type="caution">
    <text evidence="2">The sequence shown here is derived from an EMBL/GenBank/DDBJ whole genome shotgun (WGS) entry which is preliminary data.</text>
</comment>
<dbReference type="EMBL" id="LUTY01002936">
    <property type="protein sequence ID" value="OAD19121.1"/>
    <property type="molecule type" value="Genomic_DNA"/>
</dbReference>
<sequence length="116" mass="13047">MPKISIVLTLAWLAIVFTVPPRAAYAERVSCGTAKECYENSMAKLQKALDIVEAQRVENERLQKKAAEMEKRIVVLETRAKRYIDNGDGTVTDNSSGLIWLKNANCFGVETWDKAR</sequence>
<name>A0A176RTR0_9GAMM</name>
<dbReference type="Proteomes" id="UP000076962">
    <property type="component" value="Unassembled WGS sequence"/>
</dbReference>